<evidence type="ECO:0000256" key="1">
    <source>
        <dbReference type="RuleBase" id="RU367018"/>
    </source>
</evidence>
<dbReference type="Proteomes" id="UP001370490">
    <property type="component" value="Unassembled WGS sequence"/>
</dbReference>
<feature type="non-terminal residue" evidence="3">
    <location>
        <position position="1"/>
    </location>
</feature>
<comment type="caution">
    <text evidence="3">The sequence shown here is derived from an EMBL/GenBank/DDBJ whole genome shotgun (WGS) entry which is preliminary data.</text>
</comment>
<protein>
    <recommendedName>
        <fullName evidence="1">Protein FAR1-RELATED SEQUENCE</fullName>
    </recommendedName>
</protein>
<comment type="subcellular location">
    <subcellularLocation>
        <location evidence="1">Nucleus</location>
    </subcellularLocation>
</comment>
<accession>A0AAN8YYK1</accession>
<keyword evidence="1" id="KW-0863">Zinc-finger</keyword>
<gene>
    <name evidence="3" type="ORF">RJ641_018617</name>
</gene>
<keyword evidence="1" id="KW-0862">Zinc</keyword>
<dbReference type="InterPro" id="IPR018289">
    <property type="entry name" value="MULE_transposase_dom"/>
</dbReference>
<evidence type="ECO:0000313" key="3">
    <source>
        <dbReference type="EMBL" id="KAK6917866.1"/>
    </source>
</evidence>
<comment type="function">
    <text evidence="1">Putative transcription activator involved in regulating light control of development.</text>
</comment>
<proteinExistence type="inferred from homology"/>
<sequence>WVSYTTYCKSAGTGKGNLTWAVAIFGEGFVQENDALITDKRENDTACKALKEADQCFVYDFTVDVYDFTVDENDKVENIVGTYGDSIHAFNMFGDVVYFDTSYHSITYGMIYGVWLGIDNYGRTIFFGCVLLQDEMPCSFAWALQTFVRFIKGICTQTIFTDLDPGLREAIRSELPNTRHVIRIWNILPKVSSWVSIFLGSQSLNSDQHLMHCFILKVLMCLNFDGIRWSLNLDLIPIDTLHYSFLCVHLGLPLPQEATSLLECPLLLFRSCRCISEGNLQCTNILYFLIFPQCWYGLVGIYASYQNQVHEEMQYIPIKTCIPIEEHGRSMLTPFAFGAFQQELVLSLQYEISEMVMVPTLCTISKRWMKSFLSYGYQKRNKFIVLTCSPCTYCENYLQLPERYFPIQWRQESSLVPYNGQTTQNGTDEWFHEFHSLTETLLRIHR</sequence>
<organism evidence="3 4">
    <name type="scientific">Dillenia turbinata</name>
    <dbReference type="NCBI Taxonomy" id="194707"/>
    <lineage>
        <taxon>Eukaryota</taxon>
        <taxon>Viridiplantae</taxon>
        <taxon>Streptophyta</taxon>
        <taxon>Embryophyta</taxon>
        <taxon>Tracheophyta</taxon>
        <taxon>Spermatophyta</taxon>
        <taxon>Magnoliopsida</taxon>
        <taxon>eudicotyledons</taxon>
        <taxon>Gunneridae</taxon>
        <taxon>Pentapetalae</taxon>
        <taxon>Dilleniales</taxon>
        <taxon>Dilleniaceae</taxon>
        <taxon>Dillenia</taxon>
    </lineage>
</organism>
<comment type="similarity">
    <text evidence="1">Belongs to the FHY3/FAR1 family.</text>
</comment>
<dbReference type="AlphaFoldDB" id="A0AAN8YYK1"/>
<dbReference type="PANTHER" id="PTHR31669:SF185">
    <property type="entry name" value="PROTEIN FAR1-RELATED SEQUENCE"/>
    <property type="match status" value="1"/>
</dbReference>
<dbReference type="GO" id="GO:0006355">
    <property type="term" value="P:regulation of DNA-templated transcription"/>
    <property type="evidence" value="ECO:0007669"/>
    <property type="project" value="UniProtKB-UniRule"/>
</dbReference>
<feature type="domain" description="MULE transposase" evidence="2">
    <location>
        <begin position="96"/>
        <end position="188"/>
    </location>
</feature>
<dbReference type="Pfam" id="PF10551">
    <property type="entry name" value="MULE"/>
    <property type="match status" value="1"/>
</dbReference>
<dbReference type="EMBL" id="JBAMMX010000023">
    <property type="protein sequence ID" value="KAK6917866.1"/>
    <property type="molecule type" value="Genomic_DNA"/>
</dbReference>
<name>A0AAN8YYK1_9MAGN</name>
<dbReference type="GO" id="GO:0005634">
    <property type="term" value="C:nucleus"/>
    <property type="evidence" value="ECO:0007669"/>
    <property type="project" value="UniProtKB-SubCell"/>
</dbReference>
<keyword evidence="4" id="KW-1185">Reference proteome</keyword>
<evidence type="ECO:0000259" key="2">
    <source>
        <dbReference type="Pfam" id="PF10551"/>
    </source>
</evidence>
<evidence type="ECO:0000313" key="4">
    <source>
        <dbReference type="Proteomes" id="UP001370490"/>
    </source>
</evidence>
<keyword evidence="1" id="KW-0539">Nucleus</keyword>
<dbReference type="InterPro" id="IPR031052">
    <property type="entry name" value="FHY3/FAR1"/>
</dbReference>
<reference evidence="3 4" key="1">
    <citation type="submission" date="2023-12" db="EMBL/GenBank/DDBJ databases">
        <title>A high-quality genome assembly for Dillenia turbinata (Dilleniales).</title>
        <authorList>
            <person name="Chanderbali A."/>
        </authorList>
    </citation>
    <scope>NUCLEOTIDE SEQUENCE [LARGE SCALE GENOMIC DNA]</scope>
    <source>
        <strain evidence="3">LSX21</strain>
        <tissue evidence="3">Leaf</tissue>
    </source>
</reference>
<dbReference type="GO" id="GO:0008270">
    <property type="term" value="F:zinc ion binding"/>
    <property type="evidence" value="ECO:0007669"/>
    <property type="project" value="UniProtKB-UniRule"/>
</dbReference>
<dbReference type="PANTHER" id="PTHR31669">
    <property type="entry name" value="PROTEIN FAR1-RELATED SEQUENCE 10-RELATED"/>
    <property type="match status" value="1"/>
</dbReference>
<keyword evidence="1" id="KW-0479">Metal-binding</keyword>